<dbReference type="EMBL" id="BGPR01000211">
    <property type="protein sequence ID" value="GBM05084.1"/>
    <property type="molecule type" value="Genomic_DNA"/>
</dbReference>
<comment type="caution">
    <text evidence="1">The sequence shown here is derived from an EMBL/GenBank/DDBJ whole genome shotgun (WGS) entry which is preliminary data.</text>
</comment>
<reference evidence="1 2" key="1">
    <citation type="journal article" date="2019" name="Sci. Rep.">
        <title>Orb-weaving spider Araneus ventricosus genome elucidates the spidroin gene catalogue.</title>
        <authorList>
            <person name="Kono N."/>
            <person name="Nakamura H."/>
            <person name="Ohtoshi R."/>
            <person name="Moran D.A.P."/>
            <person name="Shinohara A."/>
            <person name="Yoshida Y."/>
            <person name="Fujiwara M."/>
            <person name="Mori M."/>
            <person name="Tomita M."/>
            <person name="Arakawa K."/>
        </authorList>
    </citation>
    <scope>NUCLEOTIDE SEQUENCE [LARGE SCALE GENOMIC DNA]</scope>
</reference>
<name>A0A4Y2CMD4_ARAVE</name>
<dbReference type="AlphaFoldDB" id="A0A4Y2CMD4"/>
<organism evidence="1 2">
    <name type="scientific">Araneus ventricosus</name>
    <name type="common">Orbweaver spider</name>
    <name type="synonym">Epeira ventricosa</name>
    <dbReference type="NCBI Taxonomy" id="182803"/>
    <lineage>
        <taxon>Eukaryota</taxon>
        <taxon>Metazoa</taxon>
        <taxon>Ecdysozoa</taxon>
        <taxon>Arthropoda</taxon>
        <taxon>Chelicerata</taxon>
        <taxon>Arachnida</taxon>
        <taxon>Araneae</taxon>
        <taxon>Araneomorphae</taxon>
        <taxon>Entelegynae</taxon>
        <taxon>Araneoidea</taxon>
        <taxon>Araneidae</taxon>
        <taxon>Araneus</taxon>
    </lineage>
</organism>
<sequence>MTRLTDYAMQNFFSPNSLVKIRSKTSELLTLKKRILNLFLCQVGKGRKKVEEQVPAQSEMDLPAVINVVTSVVKILITAPIIQVLLNRLIDRWFPIHNFAEIAFTMPLEGNLTGPTQMVQQLINNSSSIRRVNFEFY</sequence>
<proteinExistence type="predicted"/>
<keyword evidence="2" id="KW-1185">Reference proteome</keyword>
<evidence type="ECO:0000313" key="1">
    <source>
        <dbReference type="EMBL" id="GBM05084.1"/>
    </source>
</evidence>
<accession>A0A4Y2CMD4</accession>
<dbReference type="Proteomes" id="UP000499080">
    <property type="component" value="Unassembled WGS sequence"/>
</dbReference>
<evidence type="ECO:0000313" key="2">
    <source>
        <dbReference type="Proteomes" id="UP000499080"/>
    </source>
</evidence>
<protein>
    <submittedName>
        <fullName evidence="1">Uncharacterized protein</fullName>
    </submittedName>
</protein>
<gene>
    <name evidence="1" type="ORF">AVEN_210795_1</name>
</gene>